<dbReference type="EMBL" id="CAACYI010000001">
    <property type="protein sequence ID" value="VFB16739.1"/>
    <property type="molecule type" value="Genomic_DNA"/>
</dbReference>
<evidence type="ECO:0000256" key="1">
    <source>
        <dbReference type="ARBA" id="ARBA00022730"/>
    </source>
</evidence>
<feature type="region of interest" description="Disordered" evidence="6">
    <location>
        <begin position="184"/>
        <end position="214"/>
    </location>
</feature>
<dbReference type="PANTHER" id="PTHR33284:SF1">
    <property type="entry name" value="RIBOSOMAL PROTEIN L25_GLN-TRNA SYNTHETASE, ANTI-CODON-BINDING DOMAIN-CONTAINING PROTEIN"/>
    <property type="match status" value="1"/>
</dbReference>
<organism evidence="9 10">
    <name type="scientific">Urinicoccus massiliensis</name>
    <dbReference type="NCBI Taxonomy" id="1723382"/>
    <lineage>
        <taxon>Bacteria</taxon>
        <taxon>Bacillati</taxon>
        <taxon>Bacillota</taxon>
        <taxon>Tissierellia</taxon>
        <taxon>Tissierellales</taxon>
        <taxon>Peptoniphilaceae</taxon>
        <taxon>Urinicoccus</taxon>
    </lineage>
</organism>
<comment type="caution">
    <text evidence="9">The sequence shown here is derived from an EMBL/GenBank/DDBJ whole genome shotgun (WGS) entry which is preliminary data.</text>
</comment>
<dbReference type="Gene3D" id="2.40.240.10">
    <property type="entry name" value="Ribosomal Protein L25, Chain P"/>
    <property type="match status" value="1"/>
</dbReference>
<proteinExistence type="inferred from homology"/>
<dbReference type="AlphaFoldDB" id="A0A8H2QYF9"/>
<keyword evidence="10" id="KW-1185">Reference proteome</keyword>
<evidence type="ECO:0000313" key="9">
    <source>
        <dbReference type="EMBL" id="VFB16739.1"/>
    </source>
</evidence>
<dbReference type="InterPro" id="IPR037121">
    <property type="entry name" value="Ribosomal_bL25_C"/>
</dbReference>
<keyword evidence="2 5" id="KW-0694">RNA-binding</keyword>
<comment type="function">
    <text evidence="5">This is one of the proteins that binds to the 5S RNA in the ribosome where it forms part of the central protuberance.</text>
</comment>
<dbReference type="PANTHER" id="PTHR33284">
    <property type="entry name" value="RIBOSOMAL PROTEIN L25/GLN-TRNA SYNTHETASE, ANTI-CODON-BINDING DOMAIN-CONTAINING PROTEIN"/>
    <property type="match status" value="1"/>
</dbReference>
<dbReference type="CDD" id="cd00495">
    <property type="entry name" value="Ribosomal_L25_TL5_CTC"/>
    <property type="match status" value="1"/>
</dbReference>
<evidence type="ECO:0000256" key="6">
    <source>
        <dbReference type="SAM" id="MobiDB-lite"/>
    </source>
</evidence>
<dbReference type="Proteomes" id="UP000377798">
    <property type="component" value="Unassembled WGS sequence"/>
</dbReference>
<evidence type="ECO:0000256" key="2">
    <source>
        <dbReference type="ARBA" id="ARBA00022884"/>
    </source>
</evidence>
<dbReference type="InterPro" id="IPR020057">
    <property type="entry name" value="Ribosomal_bL25_b-dom"/>
</dbReference>
<dbReference type="Pfam" id="PF01386">
    <property type="entry name" value="Ribosomal_L25p"/>
    <property type="match status" value="1"/>
</dbReference>
<dbReference type="GO" id="GO:0022625">
    <property type="term" value="C:cytosolic large ribosomal subunit"/>
    <property type="evidence" value="ECO:0007669"/>
    <property type="project" value="TreeGrafter"/>
</dbReference>
<dbReference type="GO" id="GO:0008097">
    <property type="term" value="F:5S rRNA binding"/>
    <property type="evidence" value="ECO:0007669"/>
    <property type="project" value="InterPro"/>
</dbReference>
<dbReference type="GO" id="GO:0006412">
    <property type="term" value="P:translation"/>
    <property type="evidence" value="ECO:0007669"/>
    <property type="project" value="UniProtKB-UniRule"/>
</dbReference>
<dbReference type="InterPro" id="IPR001021">
    <property type="entry name" value="Ribosomal_bL25_long"/>
</dbReference>
<keyword evidence="1 5" id="KW-0699">rRNA-binding</keyword>
<gene>
    <name evidence="5 9" type="primary">rplY</name>
    <name evidence="5" type="synonym">ctc</name>
    <name evidence="9" type="ORF">NCTC13150_01294</name>
</gene>
<dbReference type="Pfam" id="PF14693">
    <property type="entry name" value="Ribosomal_TL5_C"/>
    <property type="match status" value="1"/>
</dbReference>
<evidence type="ECO:0000259" key="7">
    <source>
        <dbReference type="Pfam" id="PF01386"/>
    </source>
</evidence>
<dbReference type="InterPro" id="IPR029751">
    <property type="entry name" value="Ribosomal_L25_dom"/>
</dbReference>
<comment type="subunit">
    <text evidence="5">Part of the 50S ribosomal subunit; part of the 5S rRNA/L5/L18/L25 subcomplex. Contacts the 5S rRNA. Binds to the 5S rRNA independently of L5 and L18.</text>
</comment>
<keyword evidence="4 5" id="KW-0687">Ribonucleoprotein</keyword>
<dbReference type="GO" id="GO:0003735">
    <property type="term" value="F:structural constituent of ribosome"/>
    <property type="evidence" value="ECO:0007669"/>
    <property type="project" value="InterPro"/>
</dbReference>
<dbReference type="InterPro" id="IPR020930">
    <property type="entry name" value="Ribosomal_uL5_bac-type"/>
</dbReference>
<evidence type="ECO:0000259" key="8">
    <source>
        <dbReference type="Pfam" id="PF14693"/>
    </source>
</evidence>
<evidence type="ECO:0000256" key="5">
    <source>
        <dbReference type="HAMAP-Rule" id="MF_01334"/>
    </source>
</evidence>
<feature type="domain" description="Large ribosomal subunit protein bL25 beta" evidence="8">
    <location>
        <begin position="100"/>
        <end position="185"/>
    </location>
</feature>
<feature type="compositionally biased region" description="Acidic residues" evidence="6">
    <location>
        <begin position="189"/>
        <end position="214"/>
    </location>
</feature>
<dbReference type="HAMAP" id="MF_01334">
    <property type="entry name" value="Ribosomal_bL25_CTC"/>
    <property type="match status" value="1"/>
</dbReference>
<feature type="domain" description="Large ribosomal subunit protein bL25 L25" evidence="7">
    <location>
        <begin position="6"/>
        <end position="91"/>
    </location>
</feature>
<name>A0A8H2QYF9_9FIRM</name>
<evidence type="ECO:0000256" key="3">
    <source>
        <dbReference type="ARBA" id="ARBA00022980"/>
    </source>
</evidence>
<keyword evidence="3 5" id="KW-0689">Ribosomal protein</keyword>
<dbReference type="Gene3D" id="2.170.120.20">
    <property type="entry name" value="Ribosomal protein L25, beta domain"/>
    <property type="match status" value="1"/>
</dbReference>
<protein>
    <recommendedName>
        <fullName evidence="5">Large ribosomal subunit protein bL25</fullName>
    </recommendedName>
    <alternativeName>
        <fullName evidence="5">General stress protein CTC</fullName>
    </alternativeName>
</protein>
<dbReference type="InterPro" id="IPR020056">
    <property type="entry name" value="Rbsml_bL25/Gln-tRNA_synth_N"/>
</dbReference>
<evidence type="ECO:0000256" key="4">
    <source>
        <dbReference type="ARBA" id="ARBA00023274"/>
    </source>
</evidence>
<accession>A0A8H2QYF9</accession>
<comment type="similarity">
    <text evidence="5">Belongs to the bacterial ribosomal protein bL25 family. CTC subfamily.</text>
</comment>
<dbReference type="NCBIfam" id="TIGR00731">
    <property type="entry name" value="bL25_bact_ctc"/>
    <property type="match status" value="1"/>
</dbReference>
<reference evidence="9 10" key="1">
    <citation type="submission" date="2019-02" db="EMBL/GenBank/DDBJ databases">
        <authorList>
            <consortium name="Pathogen Informatics"/>
        </authorList>
    </citation>
    <scope>NUCLEOTIDE SEQUENCE [LARGE SCALE GENOMIC DNA]</scope>
    <source>
        <strain evidence="9 10">3012STDY7089603</strain>
    </source>
</reference>
<sequence length="214" mass="23757">MEKITLNVTKRDKVGKNNVDKLRLEKNIPGILYTKGEESVAIQAVEKDLQKVVAEAGTSTLVDLNVDGESKKILFKEVQMHPFKNHILHFDAYAVNMKEKLRLSIPVVLLNRDEIHAQPSVLLQHLDEVEVECLPGSLPSAAEVDVQNMEIGSAFYVKDLDVANEEGIDVITDLEEAVCTLQEPREEVLPEEGEEEAADAADVPTVDETEEDAE</sequence>
<dbReference type="SUPFAM" id="SSF50715">
    <property type="entry name" value="Ribosomal protein L25-like"/>
    <property type="match status" value="1"/>
</dbReference>
<evidence type="ECO:0000313" key="10">
    <source>
        <dbReference type="Proteomes" id="UP000377798"/>
    </source>
</evidence>
<dbReference type="InterPro" id="IPR011035">
    <property type="entry name" value="Ribosomal_bL25/Gln-tRNA_synth"/>
</dbReference>
<dbReference type="RefSeq" id="WP_131749392.1">
    <property type="nucleotide sequence ID" value="NZ_CAACYI010000001.1"/>
</dbReference>